<keyword evidence="3" id="KW-0328">Glycosyltransferase</keyword>
<evidence type="ECO:0000256" key="4">
    <source>
        <dbReference type="ARBA" id="ARBA00022679"/>
    </source>
</evidence>
<dbReference type="EMBL" id="UINC01140305">
    <property type="protein sequence ID" value="SVD27371.1"/>
    <property type="molecule type" value="Genomic_DNA"/>
</dbReference>
<dbReference type="GO" id="GO:0016757">
    <property type="term" value="F:glycosyltransferase activity"/>
    <property type="evidence" value="ECO:0007669"/>
    <property type="project" value="UniProtKB-KW"/>
</dbReference>
<dbReference type="PANTHER" id="PTHR48090">
    <property type="entry name" value="UNDECAPRENYL-PHOSPHATE 4-DEOXY-4-FORMAMIDO-L-ARABINOSE TRANSFERASE-RELATED"/>
    <property type="match status" value="1"/>
</dbReference>
<dbReference type="Pfam" id="PF00535">
    <property type="entry name" value="Glycos_transf_2"/>
    <property type="match status" value="1"/>
</dbReference>
<dbReference type="AlphaFoldDB" id="A0A382U0W6"/>
<comment type="similarity">
    <text evidence="2">Belongs to the glycosyltransferase 2 family.</text>
</comment>
<keyword evidence="4" id="KW-0808">Transferase</keyword>
<dbReference type="SUPFAM" id="SSF53448">
    <property type="entry name" value="Nucleotide-diphospho-sugar transferases"/>
    <property type="match status" value="1"/>
</dbReference>
<accession>A0A382U0W6</accession>
<organism evidence="7">
    <name type="scientific">marine metagenome</name>
    <dbReference type="NCBI Taxonomy" id="408172"/>
    <lineage>
        <taxon>unclassified sequences</taxon>
        <taxon>metagenomes</taxon>
        <taxon>ecological metagenomes</taxon>
    </lineage>
</organism>
<gene>
    <name evidence="7" type="ORF">METZ01_LOCUS380225</name>
</gene>
<feature type="non-terminal residue" evidence="7">
    <location>
        <position position="1"/>
    </location>
</feature>
<keyword evidence="5" id="KW-0460">Magnesium</keyword>
<evidence type="ECO:0000259" key="6">
    <source>
        <dbReference type="Pfam" id="PF00535"/>
    </source>
</evidence>
<sequence length="275" mass="31692">VVRLGNNYGLFVTNSLKLIMTDISCTVLIRCFNEEKFIGKLLTGIMKQTIKSVEIIIVDSGSTDATLSIAAQFPVKILPIKSEDFSFGRALNIGCRAASNEIIVFASAHVYPKYNDWLEKMINPFKKKEVGLVYGKQRGNEFTKYSEQQIFKKWFPNSDQIIGNNIFCNNANASIRKSIWAEIPYDEELTGLEDIDWAKKITRKGYEIIYEKDAGIIHIHDEKYSQIKNRYKREAIAFKIIYPGENFSLFNFVWMFLSNTISDYYHSISDGKLFY</sequence>
<dbReference type="Gene3D" id="3.90.550.10">
    <property type="entry name" value="Spore Coat Polysaccharide Biosynthesis Protein SpsA, Chain A"/>
    <property type="match status" value="1"/>
</dbReference>
<comment type="cofactor">
    <cofactor evidence="1">
        <name>Mg(2+)</name>
        <dbReference type="ChEBI" id="CHEBI:18420"/>
    </cofactor>
</comment>
<name>A0A382U0W6_9ZZZZ</name>
<evidence type="ECO:0000256" key="1">
    <source>
        <dbReference type="ARBA" id="ARBA00001946"/>
    </source>
</evidence>
<evidence type="ECO:0000256" key="2">
    <source>
        <dbReference type="ARBA" id="ARBA00006739"/>
    </source>
</evidence>
<evidence type="ECO:0000256" key="5">
    <source>
        <dbReference type="ARBA" id="ARBA00022842"/>
    </source>
</evidence>
<feature type="domain" description="Glycosyltransferase 2-like" evidence="6">
    <location>
        <begin position="26"/>
        <end position="178"/>
    </location>
</feature>
<reference evidence="7" key="1">
    <citation type="submission" date="2018-05" db="EMBL/GenBank/DDBJ databases">
        <authorList>
            <person name="Lanie J.A."/>
            <person name="Ng W.-L."/>
            <person name="Kazmierczak K.M."/>
            <person name="Andrzejewski T.M."/>
            <person name="Davidsen T.M."/>
            <person name="Wayne K.J."/>
            <person name="Tettelin H."/>
            <person name="Glass J.I."/>
            <person name="Rusch D."/>
            <person name="Podicherti R."/>
            <person name="Tsui H.-C.T."/>
            <person name="Winkler M.E."/>
        </authorList>
    </citation>
    <scope>NUCLEOTIDE SEQUENCE</scope>
</reference>
<evidence type="ECO:0000256" key="3">
    <source>
        <dbReference type="ARBA" id="ARBA00022676"/>
    </source>
</evidence>
<protein>
    <recommendedName>
        <fullName evidence="6">Glycosyltransferase 2-like domain-containing protein</fullName>
    </recommendedName>
</protein>
<proteinExistence type="inferred from homology"/>
<dbReference type="InterPro" id="IPR001173">
    <property type="entry name" value="Glyco_trans_2-like"/>
</dbReference>
<feature type="non-terminal residue" evidence="7">
    <location>
        <position position="275"/>
    </location>
</feature>
<dbReference type="InterPro" id="IPR050256">
    <property type="entry name" value="Glycosyltransferase_2"/>
</dbReference>
<evidence type="ECO:0000313" key="7">
    <source>
        <dbReference type="EMBL" id="SVD27371.1"/>
    </source>
</evidence>
<dbReference type="InterPro" id="IPR029044">
    <property type="entry name" value="Nucleotide-diphossugar_trans"/>
</dbReference>
<dbReference type="PANTHER" id="PTHR48090:SF10">
    <property type="entry name" value="GLUCOSYL-3-PHOSPHOGLYCERATE SYNTHASE"/>
    <property type="match status" value="1"/>
</dbReference>